<dbReference type="AlphaFoldDB" id="A0A0F5MTW9"/>
<dbReference type="STRING" id="342002.BST15_18935"/>
<evidence type="ECO:0000256" key="6">
    <source>
        <dbReference type="ARBA" id="ARBA00022692"/>
    </source>
</evidence>
<comment type="catalytic activity">
    <reaction evidence="1">
        <text>ATP + protein L-histidine = ADP + protein N-phospho-L-histidine.</text>
        <dbReference type="EC" id="2.7.13.3"/>
    </reaction>
</comment>
<keyword evidence="10 12" id="KW-1133">Transmembrane helix</keyword>
<dbReference type="Gene3D" id="1.20.5.1930">
    <property type="match status" value="1"/>
</dbReference>
<evidence type="ECO:0000256" key="2">
    <source>
        <dbReference type="ARBA" id="ARBA00004370"/>
    </source>
</evidence>
<reference evidence="14" key="2">
    <citation type="submission" date="2015-04" db="EMBL/GenBank/DDBJ databases">
        <title>Genome sequence of Mycobacterium arupense strain GUC1.</title>
        <authorList>
            <person name="Greninger A.L."/>
            <person name="Cunningham G."/>
            <person name="Chiu C.Y."/>
            <person name="Miller S."/>
        </authorList>
    </citation>
    <scope>NUCLEOTIDE SEQUENCE</scope>
    <source>
        <strain evidence="14">GUC1</strain>
    </source>
</reference>
<evidence type="ECO:0000313" key="14">
    <source>
        <dbReference type="EMBL" id="KKB98151.1"/>
    </source>
</evidence>
<reference evidence="15 18" key="3">
    <citation type="submission" date="2016-12" db="EMBL/GenBank/DDBJ databases">
        <title>The new phylogeny of genus Mycobacterium.</title>
        <authorList>
            <person name="Tortoli E."/>
            <person name="Trovato A."/>
            <person name="Cirillo D.M."/>
        </authorList>
    </citation>
    <scope>NUCLEOTIDE SEQUENCE [LARGE SCALE GENOMIC DNA]</scope>
    <source>
        <strain evidence="15 18">DSM 44942</strain>
    </source>
</reference>
<evidence type="ECO:0000313" key="18">
    <source>
        <dbReference type="Proteomes" id="UP000192327"/>
    </source>
</evidence>
<evidence type="ECO:0000256" key="3">
    <source>
        <dbReference type="ARBA" id="ARBA00012438"/>
    </source>
</evidence>
<dbReference type="GO" id="GO:0000155">
    <property type="term" value="F:phosphorelay sensor kinase activity"/>
    <property type="evidence" value="ECO:0007669"/>
    <property type="project" value="InterPro"/>
</dbReference>
<dbReference type="InterPro" id="IPR011712">
    <property type="entry name" value="Sig_transdc_His_kin_sub3_dim/P"/>
</dbReference>
<feature type="transmembrane region" description="Helical" evidence="12">
    <location>
        <begin position="55"/>
        <end position="75"/>
    </location>
</feature>
<accession>A0A0F5MTW9</accession>
<gene>
    <name evidence="15" type="ORF">BST15_18935</name>
    <name evidence="16" type="ORF">E6Q54_10680</name>
    <name evidence="14" type="ORF">WR43_15870</name>
</gene>
<dbReference type="CDD" id="cd16917">
    <property type="entry name" value="HATPase_UhpB-NarQ-NarX-like"/>
    <property type="match status" value="1"/>
</dbReference>
<dbReference type="SMART" id="SM00304">
    <property type="entry name" value="HAMP"/>
    <property type="match status" value="1"/>
</dbReference>
<evidence type="ECO:0000313" key="15">
    <source>
        <dbReference type="EMBL" id="OQZ92487.1"/>
    </source>
</evidence>
<evidence type="ECO:0000256" key="8">
    <source>
        <dbReference type="ARBA" id="ARBA00022777"/>
    </source>
</evidence>
<evidence type="ECO:0000256" key="5">
    <source>
        <dbReference type="ARBA" id="ARBA00022679"/>
    </source>
</evidence>
<feature type="domain" description="HAMP" evidence="13">
    <location>
        <begin position="76"/>
        <end position="128"/>
    </location>
</feature>
<dbReference type="Pfam" id="PF02518">
    <property type="entry name" value="HATPase_c"/>
    <property type="match status" value="1"/>
</dbReference>
<dbReference type="Proteomes" id="UP000192327">
    <property type="component" value="Unassembled WGS sequence"/>
</dbReference>
<keyword evidence="6 12" id="KW-0812">Transmembrane</keyword>
<keyword evidence="12" id="KW-0472">Membrane</keyword>
<dbReference type="Proteomes" id="UP000321797">
    <property type="component" value="Unassembled WGS sequence"/>
</dbReference>
<keyword evidence="4" id="KW-0597">Phosphoprotein</keyword>
<dbReference type="PATRIC" id="fig|342002.3.peg.3041"/>
<evidence type="ECO:0000259" key="13">
    <source>
        <dbReference type="PROSITE" id="PS50885"/>
    </source>
</evidence>
<dbReference type="InterPro" id="IPR050482">
    <property type="entry name" value="Sensor_HK_TwoCompSys"/>
</dbReference>
<evidence type="ECO:0000256" key="12">
    <source>
        <dbReference type="SAM" id="Phobius"/>
    </source>
</evidence>
<evidence type="ECO:0000256" key="1">
    <source>
        <dbReference type="ARBA" id="ARBA00000085"/>
    </source>
</evidence>
<dbReference type="GO" id="GO:0046983">
    <property type="term" value="F:protein dimerization activity"/>
    <property type="evidence" value="ECO:0007669"/>
    <property type="project" value="InterPro"/>
</dbReference>
<dbReference type="EMBL" id="LASW01000084">
    <property type="protein sequence ID" value="KKB98151.1"/>
    <property type="molecule type" value="Genomic_DNA"/>
</dbReference>
<comment type="caution">
    <text evidence="14">The sequence shown here is derived from an EMBL/GenBank/DDBJ whole genome shotgun (WGS) entry which is preliminary data.</text>
</comment>
<keyword evidence="8 14" id="KW-0418">Kinase</keyword>
<dbReference type="InterPro" id="IPR036890">
    <property type="entry name" value="HATPase_C_sf"/>
</dbReference>
<feature type="transmembrane region" description="Helical" evidence="12">
    <location>
        <begin position="21"/>
        <end position="43"/>
    </location>
</feature>
<reference evidence="16 19" key="4">
    <citation type="submission" date="2018-09" db="EMBL/GenBank/DDBJ databases">
        <title>Metagenome Assembled Genomes from an Advanced Water Purification Facility.</title>
        <authorList>
            <person name="Stamps B.W."/>
            <person name="Spear J.R."/>
        </authorList>
    </citation>
    <scope>NUCLEOTIDE SEQUENCE [LARGE SCALE GENOMIC DNA]</scope>
    <source>
        <strain evidence="16">Bin_29_2</strain>
    </source>
</reference>
<keyword evidence="7" id="KW-0547">Nucleotide-binding</keyword>
<evidence type="ECO:0000256" key="9">
    <source>
        <dbReference type="ARBA" id="ARBA00022840"/>
    </source>
</evidence>
<comment type="subcellular location">
    <subcellularLocation>
        <location evidence="2">Membrane</location>
    </subcellularLocation>
</comment>
<dbReference type="Pfam" id="PF07730">
    <property type="entry name" value="HisKA_3"/>
    <property type="match status" value="1"/>
</dbReference>
<dbReference type="EMBL" id="MVHH01000062">
    <property type="protein sequence ID" value="OQZ92487.1"/>
    <property type="molecule type" value="Genomic_DNA"/>
</dbReference>
<name>A0A0F5MTW9_9MYCO</name>
<sequence length="338" mass="36143">MSHRTGLVARFRRRATAPARGLFRRVVLINGLVFTFGTLVLAMSPATVSGPVQLAEIPVLLTGLAVVVGANALLLRSSLAPLDRLAASMRRVDLLRRTDRVHDPGAGDLHNLIASFNTMLDRLETERASSSALVLLAQEAERERIARELHDEIGQTLTVALLTLKRAVDAAPAAIRGDLADAQETVRASLDEVRGIARRLRPDALEDLGLQSALQALCNQFTQATGIDVVKDIGPQAERLTPNLDLVCYRIVQESLTNIARHSGAQKAWVDLHVGPAGELTLRIADDGCGGVREEGAGITGMRERALLVHGVLAITSPPDHGTEILLVVPARTGTAPS</sequence>
<evidence type="ECO:0000313" key="19">
    <source>
        <dbReference type="Proteomes" id="UP000321797"/>
    </source>
</evidence>
<dbReference type="Proteomes" id="UP000034416">
    <property type="component" value="Unassembled WGS sequence"/>
</dbReference>
<dbReference type="Gene3D" id="3.30.565.10">
    <property type="entry name" value="Histidine kinase-like ATPase, C-terminal domain"/>
    <property type="match status" value="1"/>
</dbReference>
<dbReference type="Pfam" id="PF00672">
    <property type="entry name" value="HAMP"/>
    <property type="match status" value="1"/>
</dbReference>
<reference evidence="17" key="1">
    <citation type="submission" date="2015-04" db="EMBL/GenBank/DDBJ databases">
        <title>Genome sequence of Mycobacterium arupense GUC1.</title>
        <authorList>
            <person name="Greninger A.L."/>
            <person name="Cunningham G."/>
            <person name="Chiu C.Y."/>
            <person name="Miller S."/>
        </authorList>
    </citation>
    <scope>NUCLEOTIDE SEQUENCE [LARGE SCALE GENOMIC DNA]</scope>
    <source>
        <strain evidence="17">GUC1</strain>
    </source>
</reference>
<dbReference type="PROSITE" id="PS50885">
    <property type="entry name" value="HAMP"/>
    <property type="match status" value="1"/>
</dbReference>
<keyword evidence="18" id="KW-1185">Reference proteome</keyword>
<evidence type="ECO:0000256" key="10">
    <source>
        <dbReference type="ARBA" id="ARBA00022989"/>
    </source>
</evidence>
<dbReference type="InterPro" id="IPR003660">
    <property type="entry name" value="HAMP_dom"/>
</dbReference>
<evidence type="ECO:0000313" key="16">
    <source>
        <dbReference type="EMBL" id="TXI56430.1"/>
    </source>
</evidence>
<dbReference type="RefSeq" id="WP_046190558.1">
    <property type="nucleotide sequence ID" value="NZ_JACKUJ010000042.1"/>
</dbReference>
<protein>
    <recommendedName>
        <fullName evidence="3">histidine kinase</fullName>
        <ecNumber evidence="3">2.7.13.3</ecNumber>
    </recommendedName>
</protein>
<proteinExistence type="predicted"/>
<evidence type="ECO:0000256" key="7">
    <source>
        <dbReference type="ARBA" id="ARBA00022741"/>
    </source>
</evidence>
<dbReference type="EMBL" id="SSGD01000053">
    <property type="protein sequence ID" value="TXI56430.1"/>
    <property type="molecule type" value="Genomic_DNA"/>
</dbReference>
<keyword evidence="9" id="KW-0067">ATP-binding</keyword>
<dbReference type="PANTHER" id="PTHR24421:SF10">
    <property type="entry name" value="NITRATE_NITRITE SENSOR PROTEIN NARQ"/>
    <property type="match status" value="1"/>
</dbReference>
<evidence type="ECO:0000313" key="17">
    <source>
        <dbReference type="Proteomes" id="UP000034416"/>
    </source>
</evidence>
<dbReference type="PANTHER" id="PTHR24421">
    <property type="entry name" value="NITRATE/NITRITE SENSOR PROTEIN NARX-RELATED"/>
    <property type="match status" value="1"/>
</dbReference>
<evidence type="ECO:0000256" key="4">
    <source>
        <dbReference type="ARBA" id="ARBA00022553"/>
    </source>
</evidence>
<keyword evidence="11" id="KW-0902">Two-component regulatory system</keyword>
<dbReference type="SUPFAM" id="SSF55874">
    <property type="entry name" value="ATPase domain of HSP90 chaperone/DNA topoisomerase II/histidine kinase"/>
    <property type="match status" value="1"/>
</dbReference>
<dbReference type="GO" id="GO:0005524">
    <property type="term" value="F:ATP binding"/>
    <property type="evidence" value="ECO:0007669"/>
    <property type="project" value="UniProtKB-KW"/>
</dbReference>
<dbReference type="InterPro" id="IPR003594">
    <property type="entry name" value="HATPase_dom"/>
</dbReference>
<evidence type="ECO:0000256" key="11">
    <source>
        <dbReference type="ARBA" id="ARBA00023012"/>
    </source>
</evidence>
<dbReference type="OrthoDB" id="227596at2"/>
<organism evidence="14 17">
    <name type="scientific">Mycolicibacter arupensis</name>
    <dbReference type="NCBI Taxonomy" id="342002"/>
    <lineage>
        <taxon>Bacteria</taxon>
        <taxon>Bacillati</taxon>
        <taxon>Actinomycetota</taxon>
        <taxon>Actinomycetes</taxon>
        <taxon>Mycobacteriales</taxon>
        <taxon>Mycobacteriaceae</taxon>
        <taxon>Mycolicibacter</taxon>
    </lineage>
</organism>
<dbReference type="GO" id="GO:0016020">
    <property type="term" value="C:membrane"/>
    <property type="evidence" value="ECO:0007669"/>
    <property type="project" value="UniProtKB-SubCell"/>
</dbReference>
<dbReference type="EC" id="2.7.13.3" evidence="3"/>
<keyword evidence="5" id="KW-0808">Transferase</keyword>